<dbReference type="NCBIfam" id="TIGR02764">
    <property type="entry name" value="spore_ybaN_pdaB"/>
    <property type="match status" value="1"/>
</dbReference>
<dbReference type="EMBL" id="LITQ01000019">
    <property type="protein sequence ID" value="OAA92562.1"/>
    <property type="molecule type" value="Genomic_DNA"/>
</dbReference>
<dbReference type="Gene3D" id="3.20.20.370">
    <property type="entry name" value="Glycoside hydrolase/deacetylase"/>
    <property type="match status" value="1"/>
</dbReference>
<dbReference type="PANTHER" id="PTHR10587:SF128">
    <property type="entry name" value="POLYSACCHARIDE DEACETYLASE PDAB-RELATED"/>
    <property type="match status" value="1"/>
</dbReference>
<dbReference type="InterPro" id="IPR050248">
    <property type="entry name" value="Polysacc_deacetylase_ArnD"/>
</dbReference>
<evidence type="ECO:0000313" key="4">
    <source>
        <dbReference type="Proteomes" id="UP000077384"/>
    </source>
</evidence>
<dbReference type="EMBL" id="LROR01000070">
    <property type="protein sequence ID" value="OBR91491.1"/>
    <property type="molecule type" value="Genomic_DNA"/>
</dbReference>
<dbReference type="AlphaFoldDB" id="A0A162L8F6"/>
<comment type="caution">
    <text evidence="2">The sequence shown here is derived from an EMBL/GenBank/DDBJ whole genome shotgun (WGS) entry which is preliminary data.</text>
</comment>
<dbReference type="GO" id="GO:0005975">
    <property type="term" value="P:carbohydrate metabolic process"/>
    <property type="evidence" value="ECO:0007669"/>
    <property type="project" value="InterPro"/>
</dbReference>
<reference evidence="2 4" key="1">
    <citation type="journal article" date="2015" name="Biotechnol. Bioeng.">
        <title>Genome sequence and phenotypic characterization of Caulobacter segnis.</title>
        <authorList>
            <person name="Patel S."/>
            <person name="Fletcher B."/>
            <person name="Scott D.C."/>
            <person name="Ely B."/>
        </authorList>
    </citation>
    <scope>NUCLEOTIDE SEQUENCE [LARGE SCALE GENOMIC DNA]</scope>
    <source>
        <strain evidence="2 4">PS02</strain>
    </source>
</reference>
<dbReference type="InterPro" id="IPR014132">
    <property type="entry name" value="PdaB-like"/>
</dbReference>
<feature type="domain" description="NodB homology" evidence="1">
    <location>
        <begin position="51"/>
        <end position="228"/>
    </location>
</feature>
<evidence type="ECO:0000259" key="1">
    <source>
        <dbReference type="PROSITE" id="PS51677"/>
    </source>
</evidence>
<evidence type="ECO:0000313" key="5">
    <source>
        <dbReference type="Proteomes" id="UP000093694"/>
    </source>
</evidence>
<dbReference type="GO" id="GO:0016810">
    <property type="term" value="F:hydrolase activity, acting on carbon-nitrogen (but not peptide) bonds"/>
    <property type="evidence" value="ECO:0007669"/>
    <property type="project" value="InterPro"/>
</dbReference>
<dbReference type="CDD" id="cd10917">
    <property type="entry name" value="CE4_NodB_like_6s_7s"/>
    <property type="match status" value="1"/>
</dbReference>
<protein>
    <submittedName>
        <fullName evidence="2">Peptidoglycan-N-acetylmuramic acid deacetylase PdaA</fullName>
        <ecNumber evidence="2">3.5.1.-</ecNumber>
    </submittedName>
</protein>
<dbReference type="PROSITE" id="PS51677">
    <property type="entry name" value="NODB"/>
    <property type="match status" value="1"/>
</dbReference>
<evidence type="ECO:0000313" key="2">
    <source>
        <dbReference type="EMBL" id="OAA92562.1"/>
    </source>
</evidence>
<dbReference type="SUPFAM" id="SSF88713">
    <property type="entry name" value="Glycoside hydrolase/deacetylase"/>
    <property type="match status" value="1"/>
</dbReference>
<name>A0A162L8F6_9CLOT</name>
<evidence type="ECO:0000313" key="3">
    <source>
        <dbReference type="EMBL" id="OBR91491.1"/>
    </source>
</evidence>
<dbReference type="GO" id="GO:0016020">
    <property type="term" value="C:membrane"/>
    <property type="evidence" value="ECO:0007669"/>
    <property type="project" value="TreeGrafter"/>
</dbReference>
<gene>
    <name evidence="2" type="primary">pdaA_2</name>
    <name evidence="3" type="synonym">pdaA_4</name>
    <name evidence="3" type="ORF">CLCOS_34110</name>
    <name evidence="2" type="ORF">WX73_00858</name>
</gene>
<sequence length="250" mass="28851">MKSRCIKKIFMVSILLLIAIGVSLFANYRYEGAFARVNRKLPIYCVDTKDKKVAITFDVSLGDEYIDQILNVLDKHNIKATFFVVGDWVDKNPDKLKEIYTKGHEIGNHSNRHPNMTKISRDKIIEDININEAKIRSITGSGTKLFRCPEGSYNDDVIDTVKNSGYYCIQWDVDSIDWKEQGADLEYNRVIKSTKPGSILLFHNSAKYTPLNLERVIVNLKKKGYKFVKVGDLIYKDNYKMDYDGKQMRN</sequence>
<dbReference type="Proteomes" id="UP000077384">
    <property type="component" value="Unassembled WGS sequence"/>
</dbReference>
<dbReference type="Pfam" id="PF01522">
    <property type="entry name" value="Polysacc_deac_1"/>
    <property type="match status" value="1"/>
</dbReference>
<organism evidence="2 4">
    <name type="scientific">Clostridium coskatii</name>
    <dbReference type="NCBI Taxonomy" id="1705578"/>
    <lineage>
        <taxon>Bacteria</taxon>
        <taxon>Bacillati</taxon>
        <taxon>Bacillota</taxon>
        <taxon>Clostridia</taxon>
        <taxon>Eubacteriales</taxon>
        <taxon>Clostridiaceae</taxon>
        <taxon>Clostridium</taxon>
    </lineage>
</organism>
<dbReference type="PATRIC" id="fig|1705578.3.peg.1243"/>
<accession>A0A162L8F6</accession>
<keyword evidence="2" id="KW-0378">Hydrolase</keyword>
<dbReference type="PANTHER" id="PTHR10587">
    <property type="entry name" value="GLYCOSYL TRANSFERASE-RELATED"/>
    <property type="match status" value="1"/>
</dbReference>
<dbReference type="InterPro" id="IPR002509">
    <property type="entry name" value="NODB_dom"/>
</dbReference>
<reference evidence="3 5" key="2">
    <citation type="journal article" date="2016" name="Front. Microbiol.">
        <title>Industrial Acetogenic Biocatalysts: A Comparative Metabolic and Genomic Analysis.</title>
        <authorList>
            <person name="Bengelsdorf F."/>
            <person name="Poehlein A."/>
            <person name="Sonja S."/>
            <person name="Erz C."/>
            <person name="Hummel T."/>
            <person name="Hoffmeister S."/>
            <person name="Daniel R."/>
            <person name="Durre P."/>
        </authorList>
    </citation>
    <scope>NUCLEOTIDE SEQUENCE [LARGE SCALE GENOMIC DNA]</scope>
    <source>
        <strain evidence="3 5">PTA-10522</strain>
    </source>
</reference>
<dbReference type="InterPro" id="IPR011330">
    <property type="entry name" value="Glyco_hydro/deAcase_b/a-brl"/>
</dbReference>
<proteinExistence type="predicted"/>
<dbReference type="EC" id="3.5.1.-" evidence="2"/>
<dbReference type="Proteomes" id="UP000093694">
    <property type="component" value="Unassembled WGS sequence"/>
</dbReference>
<keyword evidence="5" id="KW-1185">Reference proteome</keyword>
<dbReference type="RefSeq" id="WP_063601488.1">
    <property type="nucleotide sequence ID" value="NZ_LITQ01000019.1"/>
</dbReference>